<dbReference type="Gene3D" id="2.20.25.80">
    <property type="entry name" value="WRKY domain"/>
    <property type="match status" value="1"/>
</dbReference>
<evidence type="ECO:0000256" key="2">
    <source>
        <dbReference type="ARBA" id="ARBA00023015"/>
    </source>
</evidence>
<evidence type="ECO:0000256" key="4">
    <source>
        <dbReference type="ARBA" id="ARBA00023163"/>
    </source>
</evidence>
<organism evidence="8 9">
    <name type="scientific">Carpinus fangiana</name>
    <dbReference type="NCBI Taxonomy" id="176857"/>
    <lineage>
        <taxon>Eukaryota</taxon>
        <taxon>Viridiplantae</taxon>
        <taxon>Streptophyta</taxon>
        <taxon>Embryophyta</taxon>
        <taxon>Tracheophyta</taxon>
        <taxon>Spermatophyta</taxon>
        <taxon>Magnoliopsida</taxon>
        <taxon>eudicotyledons</taxon>
        <taxon>Gunneridae</taxon>
        <taxon>Pentapetalae</taxon>
        <taxon>rosids</taxon>
        <taxon>fabids</taxon>
        <taxon>Fagales</taxon>
        <taxon>Betulaceae</taxon>
        <taxon>Carpinus</taxon>
    </lineage>
</organism>
<protein>
    <recommendedName>
        <fullName evidence="7">WRKY domain-containing protein</fullName>
    </recommendedName>
</protein>
<gene>
    <name evidence="8" type="ORF">FH972_020310</name>
</gene>
<reference evidence="8 9" key="1">
    <citation type="submission" date="2019-06" db="EMBL/GenBank/DDBJ databases">
        <title>A chromosomal-level reference genome of Carpinus fangiana (Coryloideae, Betulaceae).</title>
        <authorList>
            <person name="Yang X."/>
            <person name="Wang Z."/>
            <person name="Zhang L."/>
            <person name="Hao G."/>
            <person name="Liu J."/>
            <person name="Yang Y."/>
        </authorList>
    </citation>
    <scope>NUCLEOTIDE SEQUENCE [LARGE SCALE GENOMIC DNA]</scope>
    <source>
        <strain evidence="8">Cfa_2016G</strain>
        <tissue evidence="8">Leaf</tissue>
    </source>
</reference>
<dbReference type="SMART" id="SM00774">
    <property type="entry name" value="WRKY"/>
    <property type="match status" value="1"/>
</dbReference>
<feature type="coiled-coil region" evidence="6">
    <location>
        <begin position="115"/>
        <end position="142"/>
    </location>
</feature>
<dbReference type="InterPro" id="IPR036576">
    <property type="entry name" value="WRKY_dom_sf"/>
</dbReference>
<dbReference type="GO" id="GO:0003700">
    <property type="term" value="F:DNA-binding transcription factor activity"/>
    <property type="evidence" value="ECO:0007669"/>
    <property type="project" value="InterPro"/>
</dbReference>
<keyword evidence="5" id="KW-0539">Nucleus</keyword>
<keyword evidence="6" id="KW-0175">Coiled coil</keyword>
<dbReference type="EMBL" id="CM017328">
    <property type="protein sequence ID" value="KAE8125514.1"/>
    <property type="molecule type" value="Genomic_DNA"/>
</dbReference>
<dbReference type="GO" id="GO:0005634">
    <property type="term" value="C:nucleus"/>
    <property type="evidence" value="ECO:0007669"/>
    <property type="project" value="UniProtKB-SubCell"/>
</dbReference>
<evidence type="ECO:0000256" key="6">
    <source>
        <dbReference type="SAM" id="Coils"/>
    </source>
</evidence>
<dbReference type="FunFam" id="2.20.25.80:FF:000002">
    <property type="entry name" value="probable WRKY transcription factor 31"/>
    <property type="match status" value="1"/>
</dbReference>
<evidence type="ECO:0000256" key="5">
    <source>
        <dbReference type="ARBA" id="ARBA00023242"/>
    </source>
</evidence>
<name>A0A5N6RX85_9ROSI</name>
<feature type="domain" description="WRKY" evidence="7">
    <location>
        <begin position="254"/>
        <end position="320"/>
    </location>
</feature>
<dbReference type="InterPro" id="IPR044810">
    <property type="entry name" value="WRKY_plant"/>
</dbReference>
<evidence type="ECO:0000259" key="7">
    <source>
        <dbReference type="PROSITE" id="PS50811"/>
    </source>
</evidence>
<dbReference type="AlphaFoldDB" id="A0A5N6RX85"/>
<accession>A0A5N6RX85</accession>
<keyword evidence="4" id="KW-0804">Transcription</keyword>
<keyword evidence="3" id="KW-0238">DNA-binding</keyword>
<proteinExistence type="predicted"/>
<keyword evidence="2" id="KW-0805">Transcription regulation</keyword>
<comment type="subcellular location">
    <subcellularLocation>
        <location evidence="1">Nucleus</location>
    </subcellularLocation>
</comment>
<dbReference type="InterPro" id="IPR003657">
    <property type="entry name" value="WRKY_dom"/>
</dbReference>
<dbReference type="SUPFAM" id="SSF118290">
    <property type="entry name" value="WRKY DNA-binding domain"/>
    <property type="match status" value="1"/>
</dbReference>
<evidence type="ECO:0000256" key="1">
    <source>
        <dbReference type="ARBA" id="ARBA00004123"/>
    </source>
</evidence>
<dbReference type="OrthoDB" id="2020995at2759"/>
<evidence type="ECO:0000313" key="9">
    <source>
        <dbReference type="Proteomes" id="UP000327013"/>
    </source>
</evidence>
<dbReference type="PANTHER" id="PTHR31429">
    <property type="entry name" value="WRKY TRANSCRIPTION FACTOR 36-RELATED"/>
    <property type="match status" value="1"/>
</dbReference>
<dbReference type="PROSITE" id="PS50811">
    <property type="entry name" value="WRKY"/>
    <property type="match status" value="1"/>
</dbReference>
<evidence type="ECO:0000313" key="8">
    <source>
        <dbReference type="EMBL" id="KAE8125514.1"/>
    </source>
</evidence>
<dbReference type="Proteomes" id="UP000327013">
    <property type="component" value="Chromosome 8"/>
</dbReference>
<keyword evidence="9" id="KW-1185">Reference proteome</keyword>
<dbReference type="GO" id="GO:0043565">
    <property type="term" value="F:sequence-specific DNA binding"/>
    <property type="evidence" value="ECO:0007669"/>
    <property type="project" value="InterPro"/>
</dbReference>
<evidence type="ECO:0000256" key="3">
    <source>
        <dbReference type="ARBA" id="ARBA00023125"/>
    </source>
</evidence>
<dbReference type="Pfam" id="PF03106">
    <property type="entry name" value="WRKY"/>
    <property type="match status" value="1"/>
</dbReference>
<dbReference type="PANTHER" id="PTHR31429:SF81">
    <property type="entry name" value="TRANSCRIPTION FACTOR WRKY FAMILY-RELATED"/>
    <property type="match status" value="1"/>
</dbReference>
<sequence length="479" mass="52543">MAEGRLFTGKELINGNPILNCGEDEHVYPAGSSIDGNPMVKEMDFFAADNNFSKEKVCADDGVVHDLELNTRLNLSTNTSGGKSNVDDHERRTSYNDIIGNKRKVHELIHVQSELKQMHVENKRLRDMLNQMNNNYNGLKMHLATLMQIRNAKTEKDHEMINAAVKEKNHAVADEPSQNFCSSKEIIQMGLDKSDVGDSATTGREKSLDDHQAIIPGRVANKFPKFGTSMDFDQHSETVSSLIRKARVSVRARSDAYMISDGCHWRKYGQKMAKGSPFPRAYYRCTMGSSCPVRKQVQRCAEDRSILITTYEGCHNHPLPPAAEAMVSTTSAVASMLLSGPMPSADHALMNSSSILSRNSALNFATLSTSAPFPTITLDLTQSHNSSDQFQRETRGVISPNTLFPQVFGQSLHNQYSNYLGLHGSQGMQAAPNRMQNADAVSSATAAITANPNFTAALAAAIASIIDNTITRNSTDNNA</sequence>